<name>A0A6V7Q957_ANACO</name>
<proteinExistence type="predicted"/>
<gene>
    <name evidence="2" type="ORF">CB5_LOCUS22884</name>
</gene>
<evidence type="ECO:0000256" key="1">
    <source>
        <dbReference type="SAM" id="MobiDB-lite"/>
    </source>
</evidence>
<evidence type="ECO:0000313" key="2">
    <source>
        <dbReference type="EMBL" id="CAD1839673.1"/>
    </source>
</evidence>
<feature type="compositionally biased region" description="Pro residues" evidence="1">
    <location>
        <begin position="13"/>
        <end position="29"/>
    </location>
</feature>
<dbReference type="AlphaFoldDB" id="A0A6V7Q957"/>
<dbReference type="EMBL" id="LR862134">
    <property type="protein sequence ID" value="CAD1839673.1"/>
    <property type="molecule type" value="Genomic_DNA"/>
</dbReference>
<feature type="compositionally biased region" description="Polar residues" evidence="1">
    <location>
        <begin position="54"/>
        <end position="64"/>
    </location>
</feature>
<reference evidence="2" key="1">
    <citation type="submission" date="2020-07" db="EMBL/GenBank/DDBJ databases">
        <authorList>
            <person name="Lin J."/>
        </authorList>
    </citation>
    <scope>NUCLEOTIDE SEQUENCE</scope>
</reference>
<organism evidence="2">
    <name type="scientific">Ananas comosus var. bracteatus</name>
    <name type="common">red pineapple</name>
    <dbReference type="NCBI Taxonomy" id="296719"/>
    <lineage>
        <taxon>Eukaryota</taxon>
        <taxon>Viridiplantae</taxon>
        <taxon>Streptophyta</taxon>
        <taxon>Embryophyta</taxon>
        <taxon>Tracheophyta</taxon>
        <taxon>Spermatophyta</taxon>
        <taxon>Magnoliopsida</taxon>
        <taxon>Liliopsida</taxon>
        <taxon>Poales</taxon>
        <taxon>Bromeliaceae</taxon>
        <taxon>Bromelioideae</taxon>
        <taxon>Ananas</taxon>
    </lineage>
</organism>
<sequence length="160" mass="17284">MEVKREDAASSSPSPPPPPPPHLPLPPPSTADEIFGLLKEEEEEEVVVVIEKVSPTSDGQTGKAQNAILDGKHQESSSKRPATQMKDEKSTFLSDPTELGYFGSSVHYGGRDFYDCSQSTATSKVTGAVHFTTEGTLTACSLWNSRKVPGNDEPENILRI</sequence>
<feature type="region of interest" description="Disordered" evidence="1">
    <location>
        <begin position="52"/>
        <end position="96"/>
    </location>
</feature>
<accession>A0A6V7Q957</accession>
<protein>
    <submittedName>
        <fullName evidence="2">Uncharacterized protein</fullName>
    </submittedName>
</protein>
<feature type="region of interest" description="Disordered" evidence="1">
    <location>
        <begin position="1"/>
        <end position="32"/>
    </location>
</feature>